<reference evidence="3 4" key="1">
    <citation type="submission" date="2020-07" db="EMBL/GenBank/DDBJ databases">
        <title>Novel species isolated from subtropical streams in China.</title>
        <authorList>
            <person name="Lu H."/>
        </authorList>
    </citation>
    <scope>NUCLEOTIDE SEQUENCE [LARGE SCALE GENOMIC DNA]</scope>
    <source>
        <strain evidence="3 4">FT3S</strain>
    </source>
</reference>
<accession>A0A7W2EMT8</accession>
<feature type="compositionally biased region" description="Basic and acidic residues" evidence="1">
    <location>
        <begin position="84"/>
        <end position="99"/>
    </location>
</feature>
<evidence type="ECO:0000313" key="4">
    <source>
        <dbReference type="Proteomes" id="UP000566711"/>
    </source>
</evidence>
<gene>
    <name evidence="3" type="ORF">H3H36_25465</name>
</gene>
<keyword evidence="2" id="KW-1133">Transmembrane helix</keyword>
<dbReference type="EMBL" id="JACEZS010000039">
    <property type="protein sequence ID" value="MBA5608696.1"/>
    <property type="molecule type" value="Genomic_DNA"/>
</dbReference>
<name>A0A7W2EMT8_9BURK</name>
<evidence type="ECO:0000313" key="3">
    <source>
        <dbReference type="EMBL" id="MBA5608696.1"/>
    </source>
</evidence>
<organism evidence="3 4">
    <name type="scientific">Rugamonas fusca</name>
    <dbReference type="NCBI Taxonomy" id="2758568"/>
    <lineage>
        <taxon>Bacteria</taxon>
        <taxon>Pseudomonadati</taxon>
        <taxon>Pseudomonadota</taxon>
        <taxon>Betaproteobacteria</taxon>
        <taxon>Burkholderiales</taxon>
        <taxon>Oxalobacteraceae</taxon>
        <taxon>Telluria group</taxon>
        <taxon>Rugamonas</taxon>
    </lineage>
</organism>
<keyword evidence="2" id="KW-0472">Membrane</keyword>
<evidence type="ECO:0000256" key="2">
    <source>
        <dbReference type="SAM" id="Phobius"/>
    </source>
</evidence>
<feature type="transmembrane region" description="Helical" evidence="2">
    <location>
        <begin position="40"/>
        <end position="58"/>
    </location>
</feature>
<evidence type="ECO:0000256" key="1">
    <source>
        <dbReference type="SAM" id="MobiDB-lite"/>
    </source>
</evidence>
<keyword evidence="4" id="KW-1185">Reference proteome</keyword>
<keyword evidence="2" id="KW-0812">Transmembrane</keyword>
<dbReference type="Proteomes" id="UP000566711">
    <property type="component" value="Unassembled WGS sequence"/>
</dbReference>
<proteinExistence type="predicted"/>
<feature type="region of interest" description="Disordered" evidence="1">
    <location>
        <begin position="81"/>
        <end position="109"/>
    </location>
</feature>
<sequence length="297" mass="33589">MHDDTHTMSADSEYCHSCGQRLPARDGYGYGRRKRMSDRIGIAISIGLHLVAVLYYFLKPSEPFHRTPPRGGGEMVYIAPLPNKPDKPNKPQKKTELAKVKPQPQPRRAVATITPPAAARPKLETYVPPVVAPMQPPPEQDMSELIAKRRAQRAAENPQPAEPAPESDNDRAMRIAKANIAGAQGRSNGRDRDDTGGLFSIADRTYHGAEVKFRGWNTNFRRNWTQQVHVEVGDWPDLETAIVKKMIEIIRKDHPGDFPWESQRLGKVIVMSARKQDEPELTAFLLKEMFPEYRRGR</sequence>
<protein>
    <submittedName>
        <fullName evidence="3">Uncharacterized protein</fullName>
    </submittedName>
</protein>
<comment type="caution">
    <text evidence="3">The sequence shown here is derived from an EMBL/GenBank/DDBJ whole genome shotgun (WGS) entry which is preliminary data.</text>
</comment>
<feature type="region of interest" description="Disordered" evidence="1">
    <location>
        <begin position="149"/>
        <end position="170"/>
    </location>
</feature>
<dbReference type="AlphaFoldDB" id="A0A7W2EMT8"/>